<dbReference type="KEGG" id="aaq:AOC05_14255"/>
<evidence type="ECO:0000259" key="1">
    <source>
        <dbReference type="Pfam" id="PF13223"/>
    </source>
</evidence>
<dbReference type="Pfam" id="PF13223">
    <property type="entry name" value="DUF4031"/>
    <property type="match status" value="1"/>
</dbReference>
<dbReference type="SUPFAM" id="SSF109604">
    <property type="entry name" value="HD-domain/PDEase-like"/>
    <property type="match status" value="1"/>
</dbReference>
<dbReference type="InterPro" id="IPR025109">
    <property type="entry name" value="DUF4031"/>
</dbReference>
<dbReference type="AlphaFoldDB" id="A0A0M4QRC7"/>
<dbReference type="OrthoDB" id="9808993at2"/>
<dbReference type="PANTHER" id="PTHR21174">
    <property type="match status" value="1"/>
</dbReference>
<gene>
    <name evidence="2" type="ORF">AOC05_14255</name>
</gene>
<proteinExistence type="predicted"/>
<protein>
    <recommendedName>
        <fullName evidence="1">DUF4031 domain-containing protein</fullName>
    </recommendedName>
</protein>
<reference evidence="3" key="1">
    <citation type="submission" date="2015-09" db="EMBL/GenBank/DDBJ databases">
        <title>Complete genome of Arthrobacter alpinus strain R3.8.</title>
        <authorList>
            <person name="See-Too W.S."/>
            <person name="Chan K.G."/>
        </authorList>
    </citation>
    <scope>NUCLEOTIDE SEQUENCE [LARGE SCALE GENOMIC DNA]</scope>
    <source>
        <strain evidence="3">R3.8</strain>
    </source>
</reference>
<keyword evidence="3" id="KW-1185">Reference proteome</keyword>
<dbReference type="Proteomes" id="UP000062833">
    <property type="component" value="Chromosome"/>
</dbReference>
<organism evidence="2 3">
    <name type="scientific">Arthrobacter alpinus</name>
    <dbReference type="NCBI Taxonomy" id="656366"/>
    <lineage>
        <taxon>Bacteria</taxon>
        <taxon>Bacillati</taxon>
        <taxon>Actinomycetota</taxon>
        <taxon>Actinomycetes</taxon>
        <taxon>Micrococcales</taxon>
        <taxon>Micrococcaceae</taxon>
        <taxon>Arthrobacter</taxon>
    </lineage>
</organism>
<dbReference type="PANTHER" id="PTHR21174:SF0">
    <property type="entry name" value="HD PHOSPHOHYDROLASE FAMILY PROTEIN-RELATED"/>
    <property type="match status" value="1"/>
</dbReference>
<evidence type="ECO:0000313" key="3">
    <source>
        <dbReference type="Proteomes" id="UP000062833"/>
    </source>
</evidence>
<dbReference type="RefSeq" id="WP_062007807.1">
    <property type="nucleotide sequence ID" value="NZ_CP012677.1"/>
</dbReference>
<name>A0A0M4QRC7_9MICC</name>
<dbReference type="InterPro" id="IPR009218">
    <property type="entry name" value="HD_phosphohydro"/>
</dbReference>
<dbReference type="EMBL" id="CP012677">
    <property type="protein sequence ID" value="ALE93216.1"/>
    <property type="molecule type" value="Genomic_DNA"/>
</dbReference>
<dbReference type="PATRIC" id="fig|656366.3.peg.3073"/>
<feature type="domain" description="DUF4031" evidence="1">
    <location>
        <begin position="2"/>
        <end position="75"/>
    </location>
</feature>
<accession>A0A0M4QRC7</accession>
<sequence>MIFIDPPYWPAHGTVFSHLISDTSVLELHAFAAAAGVSERAFDLDHYDVPERLYVDLVTAGALPVSGKDLARTLLASGLRIKAKYRVKSVTSVLELRWNAFLPGHRELGAELLRRWNEPHRHYHSGTHLLAMLEALDRLTEGDPPRTVLMAAWFHDAVYKGVAGTDERESADLAHSRLAGLLPAADVAEAVRLILLTATHSPNPGDADGALLCDADLAVLGGSPAEYARYAAGVRCDYAHVPAADFTKGRAAVVHQLLTLDPLFHTHRGRGLWAAQARANLTAEWVALNPPNATAVR</sequence>
<evidence type="ECO:0000313" key="2">
    <source>
        <dbReference type="EMBL" id="ALE93216.1"/>
    </source>
</evidence>